<dbReference type="RefSeq" id="WP_251604953.1">
    <property type="nucleotide sequence ID" value="NZ_JAMQJY010000001.1"/>
</dbReference>
<proteinExistence type="predicted"/>
<comment type="caution">
    <text evidence="1">The sequence shown here is derived from an EMBL/GenBank/DDBJ whole genome shotgun (WGS) entry which is preliminary data.</text>
</comment>
<gene>
    <name evidence="1" type="ORF">NDM98_04540</name>
</gene>
<evidence type="ECO:0000313" key="1">
    <source>
        <dbReference type="EMBL" id="MCM2674844.1"/>
    </source>
</evidence>
<keyword evidence="2" id="KW-1185">Reference proteome</keyword>
<sequence>MLDSYYSQFIQTLPHYSIKMKAIGGYYFLYVRSNENETKTKESIQSAASDITKQTLLTFECESVRTVNGIHVFRFRFLVPREKMFCCGNECPNCIRF</sequence>
<protein>
    <submittedName>
        <fullName evidence="1">Uncharacterized protein</fullName>
    </submittedName>
</protein>
<dbReference type="Proteomes" id="UP001203665">
    <property type="component" value="Unassembled WGS sequence"/>
</dbReference>
<evidence type="ECO:0000313" key="2">
    <source>
        <dbReference type="Proteomes" id="UP001203665"/>
    </source>
</evidence>
<organism evidence="1 2">
    <name type="scientific">Alkalicoccobacillus plakortidis</name>
    <dbReference type="NCBI Taxonomy" id="444060"/>
    <lineage>
        <taxon>Bacteria</taxon>
        <taxon>Bacillati</taxon>
        <taxon>Bacillota</taxon>
        <taxon>Bacilli</taxon>
        <taxon>Bacillales</taxon>
        <taxon>Bacillaceae</taxon>
        <taxon>Alkalicoccobacillus</taxon>
    </lineage>
</organism>
<name>A0ABT0XG44_9BACI</name>
<reference evidence="1" key="1">
    <citation type="submission" date="2022-06" db="EMBL/GenBank/DDBJ databases">
        <title>Alkalicoccobacillus porphyridii sp. nov., isolated from a marine red alga, Porphyridium purpureum and reclassification of Shouchella plakortidis and Shouchella gibsonii as Alkalicoccobacillus plakortidis comb. nov. and Alkalicoccobacillus gibsonii comb. nov.</title>
        <authorList>
            <person name="Kim K.H."/>
            <person name="Lee J.K."/>
            <person name="Han D.M."/>
            <person name="Baek J.H."/>
            <person name="Jeon C.O."/>
        </authorList>
    </citation>
    <scope>NUCLEOTIDE SEQUENCE</scope>
    <source>
        <strain evidence="1">DSM 19153</strain>
    </source>
</reference>
<accession>A0ABT0XG44</accession>
<dbReference type="EMBL" id="JAMQJY010000001">
    <property type="protein sequence ID" value="MCM2674844.1"/>
    <property type="molecule type" value="Genomic_DNA"/>
</dbReference>